<evidence type="ECO:0000313" key="1">
    <source>
        <dbReference type="EMBL" id="QBM20921.1"/>
    </source>
</evidence>
<reference evidence="1 3" key="1">
    <citation type="submission" date="2019-03" db="EMBL/GenBank/DDBJ databases">
        <title>Complete genome sequence of an arsenate-respiring bacteria, Citrobacter sp. LY-1.</title>
        <authorList>
            <person name="Wang H."/>
            <person name="Liu Y."/>
            <person name="Li Q."/>
            <person name="Huang J."/>
        </authorList>
    </citation>
    <scope>NUCLEOTIDE SEQUENCE [LARGE SCALE GENOMIC DNA]</scope>
    <source>
        <strain evidence="1 3">LY-1</strain>
        <plasmid evidence="1 3">unnamed1</plasmid>
    </source>
</reference>
<dbReference type="KEGG" id="cars:E1B03_00085"/>
<dbReference type="EMBL" id="CP037862">
    <property type="protein sequence ID" value="QBM20921.1"/>
    <property type="molecule type" value="Genomic_DNA"/>
</dbReference>
<dbReference type="RefSeq" id="WP_105277859.1">
    <property type="nucleotide sequence ID" value="NZ_CP037862.1"/>
</dbReference>
<evidence type="ECO:0000313" key="2">
    <source>
        <dbReference type="EMBL" id="QBM20931.1"/>
    </source>
</evidence>
<proteinExistence type="predicted"/>
<sequence length="148" mass="16948">MAIRFNKVVLANDFTHGALNEECFVDLPFMEEHHRQALATFIGRVTREEPLPGKNKPSWLNDDQEKLPDTDAYQDGNYWHYHCGPYNDATRLKSMTYNLSLNLSGLTSAEVIHYQKMDDGTVFVVGFSPKHQPFPASDNNNPLFLEDE</sequence>
<gene>
    <name evidence="1" type="ORF">E1B03_00035</name>
    <name evidence="2" type="ORF">E1B03_00085</name>
</gene>
<keyword evidence="1" id="KW-0614">Plasmid</keyword>
<dbReference type="AlphaFoldDB" id="A0A4P6WIF8"/>
<evidence type="ECO:0000313" key="3">
    <source>
        <dbReference type="Proteomes" id="UP000293850"/>
    </source>
</evidence>
<geneLocation type="plasmid" evidence="1 3">
    <name>unnamed1</name>
</geneLocation>
<dbReference type="Proteomes" id="UP000293850">
    <property type="component" value="Plasmid unnamed1"/>
</dbReference>
<name>A0A4P6WIF8_9ENTR</name>
<dbReference type="KEGG" id="cars:E1B03_00035"/>
<accession>A0A4P6WIF8</accession>
<organism evidence="1 3">
    <name type="scientific">Citrobacter arsenatis</name>
    <dbReference type="NCBI Taxonomy" id="2546350"/>
    <lineage>
        <taxon>Bacteria</taxon>
        <taxon>Pseudomonadati</taxon>
        <taxon>Pseudomonadota</taxon>
        <taxon>Gammaproteobacteria</taxon>
        <taxon>Enterobacterales</taxon>
        <taxon>Enterobacteriaceae</taxon>
        <taxon>Citrobacter</taxon>
    </lineage>
</organism>
<keyword evidence="3" id="KW-1185">Reference proteome</keyword>
<protein>
    <submittedName>
        <fullName evidence="1">Uncharacterized protein</fullName>
    </submittedName>
</protein>
<dbReference type="EMBL" id="CP037862">
    <property type="protein sequence ID" value="QBM20931.1"/>
    <property type="molecule type" value="Genomic_DNA"/>
</dbReference>